<sequence>MTDIILRNTLNLIIFFLLKMTTGQNNLTIFSEKYPDPTEHFSVLIFHLELFKSLLSMGYILNESSAKS</sequence>
<reference evidence="2 3" key="1">
    <citation type="journal article" date="2018" name="Sci. Rep.">
        <title>Genomic signatures of local adaptation to the degree of environmental predictability in rotifers.</title>
        <authorList>
            <person name="Franch-Gras L."/>
            <person name="Hahn C."/>
            <person name="Garcia-Roger E.M."/>
            <person name="Carmona M.J."/>
            <person name="Serra M."/>
            <person name="Gomez A."/>
        </authorList>
    </citation>
    <scope>NUCLEOTIDE SEQUENCE [LARGE SCALE GENOMIC DNA]</scope>
    <source>
        <strain evidence="2">HYR1</strain>
    </source>
</reference>
<evidence type="ECO:0000313" key="3">
    <source>
        <dbReference type="Proteomes" id="UP000276133"/>
    </source>
</evidence>
<evidence type="ECO:0000313" key="2">
    <source>
        <dbReference type="EMBL" id="RNA28592.1"/>
    </source>
</evidence>
<name>A0A3M7RYP5_BRAPC</name>
<protein>
    <submittedName>
        <fullName evidence="2">Uncharacterized protein</fullName>
    </submittedName>
</protein>
<organism evidence="2 3">
    <name type="scientific">Brachionus plicatilis</name>
    <name type="common">Marine rotifer</name>
    <name type="synonym">Brachionus muelleri</name>
    <dbReference type="NCBI Taxonomy" id="10195"/>
    <lineage>
        <taxon>Eukaryota</taxon>
        <taxon>Metazoa</taxon>
        <taxon>Spiralia</taxon>
        <taxon>Gnathifera</taxon>
        <taxon>Rotifera</taxon>
        <taxon>Eurotatoria</taxon>
        <taxon>Monogononta</taxon>
        <taxon>Pseudotrocha</taxon>
        <taxon>Ploima</taxon>
        <taxon>Brachionidae</taxon>
        <taxon>Brachionus</taxon>
    </lineage>
</organism>
<keyword evidence="1" id="KW-0732">Signal</keyword>
<dbReference type="Proteomes" id="UP000276133">
    <property type="component" value="Unassembled WGS sequence"/>
</dbReference>
<dbReference type="AlphaFoldDB" id="A0A3M7RYP5"/>
<feature type="chain" id="PRO_5017935222" evidence="1">
    <location>
        <begin position="24"/>
        <end position="68"/>
    </location>
</feature>
<gene>
    <name evidence="2" type="ORF">BpHYR1_027492</name>
</gene>
<accession>A0A3M7RYP5</accession>
<proteinExistence type="predicted"/>
<feature type="signal peptide" evidence="1">
    <location>
        <begin position="1"/>
        <end position="23"/>
    </location>
</feature>
<comment type="caution">
    <text evidence="2">The sequence shown here is derived from an EMBL/GenBank/DDBJ whole genome shotgun (WGS) entry which is preliminary data.</text>
</comment>
<dbReference type="EMBL" id="REGN01002362">
    <property type="protein sequence ID" value="RNA28592.1"/>
    <property type="molecule type" value="Genomic_DNA"/>
</dbReference>
<evidence type="ECO:0000256" key="1">
    <source>
        <dbReference type="SAM" id="SignalP"/>
    </source>
</evidence>
<keyword evidence="3" id="KW-1185">Reference proteome</keyword>